<evidence type="ECO:0000313" key="1">
    <source>
        <dbReference type="EMBL" id="GAA2276218.1"/>
    </source>
</evidence>
<proteinExistence type="predicted"/>
<accession>A0ABN3EYJ5</accession>
<dbReference type="EMBL" id="BAAATR010000054">
    <property type="protein sequence ID" value="GAA2276218.1"/>
    <property type="molecule type" value="Genomic_DNA"/>
</dbReference>
<gene>
    <name evidence="1" type="ORF">GCM10010430_72700</name>
</gene>
<name>A0ABN3EYJ5_9ACTN</name>
<comment type="caution">
    <text evidence="1">The sequence shown here is derived from an EMBL/GenBank/DDBJ whole genome shotgun (WGS) entry which is preliminary data.</text>
</comment>
<evidence type="ECO:0000313" key="2">
    <source>
        <dbReference type="Proteomes" id="UP001500305"/>
    </source>
</evidence>
<reference evidence="1 2" key="1">
    <citation type="journal article" date="2019" name="Int. J. Syst. Evol. Microbiol.">
        <title>The Global Catalogue of Microorganisms (GCM) 10K type strain sequencing project: providing services to taxonomists for standard genome sequencing and annotation.</title>
        <authorList>
            <consortium name="The Broad Institute Genomics Platform"/>
            <consortium name="The Broad Institute Genome Sequencing Center for Infectious Disease"/>
            <person name="Wu L."/>
            <person name="Ma J."/>
        </authorList>
    </citation>
    <scope>NUCLEOTIDE SEQUENCE [LARGE SCALE GENOMIC DNA]</scope>
    <source>
        <strain evidence="1 2">JCM 7356</strain>
    </source>
</reference>
<keyword evidence="2" id="KW-1185">Reference proteome</keyword>
<sequence length="123" mass="13256">MLRERMPREIAVAAADEIRRLNECTGRPGAYPYPTDVHHTVGVLAGLLEQLPRTLHQLAAGLNAIDLEHLAVLEDPPTPVQKQADVAFELGCAIAAIERAGTHLRQAQHTAAELVYTGPLPGV</sequence>
<organism evidence="1 2">
    <name type="scientific">Kitasatospora cystarginea</name>
    <dbReference type="NCBI Taxonomy" id="58350"/>
    <lineage>
        <taxon>Bacteria</taxon>
        <taxon>Bacillati</taxon>
        <taxon>Actinomycetota</taxon>
        <taxon>Actinomycetes</taxon>
        <taxon>Kitasatosporales</taxon>
        <taxon>Streptomycetaceae</taxon>
        <taxon>Kitasatospora</taxon>
    </lineage>
</organism>
<protein>
    <submittedName>
        <fullName evidence="1">Uncharacterized protein</fullName>
    </submittedName>
</protein>
<dbReference type="RefSeq" id="WP_344640849.1">
    <property type="nucleotide sequence ID" value="NZ_BAAATR010000054.1"/>
</dbReference>
<dbReference type="Proteomes" id="UP001500305">
    <property type="component" value="Unassembled WGS sequence"/>
</dbReference>